<evidence type="ECO:0000313" key="2">
    <source>
        <dbReference type="EMBL" id="KAK6726741.1"/>
    </source>
</evidence>
<dbReference type="EMBL" id="JAVFWL010000001">
    <property type="protein sequence ID" value="KAK6726741.1"/>
    <property type="molecule type" value="Genomic_DNA"/>
</dbReference>
<sequence length="273" mass="31162">MVEELEKEKKRKGLRFVSRKSTKKMLGKWKKLDETTEKTDMECSTGETESLRQVLGVHLETAVELDPSLDGVPLPVFFRNAIDYIETHGLDLEGIYRVSSPKSRLDELEKKANEGSPLKFVEAHEAAGLVKRFLRQLPEPLLSEEFEMVVKECACDWRYVCHCEVLDKMKQKLRHIGRAQFYLLGYIFLHVQNVIKMESENKMGIHALGLLFQTVLDVSRQLVCYFIVNASGRLSKEAPKVGYLFDNVTIVPCRGKCSQRNSGTSCGICIMIR</sequence>
<keyword evidence="3" id="KW-1185">Reference proteome</keyword>
<feature type="domain" description="Rho-GAP" evidence="1">
    <location>
        <begin position="57"/>
        <end position="252"/>
    </location>
</feature>
<dbReference type="PANTHER" id="PTHR12783">
    <property type="entry name" value="RALA BINDING PROTEIN 1 RALBP1"/>
    <property type="match status" value="1"/>
</dbReference>
<dbReference type="Pfam" id="PF00620">
    <property type="entry name" value="RhoGAP"/>
    <property type="match status" value="1"/>
</dbReference>
<comment type="caution">
    <text evidence="2">The sequence shown here is derived from an EMBL/GenBank/DDBJ whole genome shotgun (WGS) entry which is preliminary data.</text>
</comment>
<organism evidence="2 3">
    <name type="scientific">Necator americanus</name>
    <name type="common">Human hookworm</name>
    <dbReference type="NCBI Taxonomy" id="51031"/>
    <lineage>
        <taxon>Eukaryota</taxon>
        <taxon>Metazoa</taxon>
        <taxon>Ecdysozoa</taxon>
        <taxon>Nematoda</taxon>
        <taxon>Chromadorea</taxon>
        <taxon>Rhabditida</taxon>
        <taxon>Rhabditina</taxon>
        <taxon>Rhabditomorpha</taxon>
        <taxon>Strongyloidea</taxon>
        <taxon>Ancylostomatidae</taxon>
        <taxon>Bunostominae</taxon>
        <taxon>Necator</taxon>
    </lineage>
</organism>
<evidence type="ECO:0000313" key="3">
    <source>
        <dbReference type="Proteomes" id="UP001303046"/>
    </source>
</evidence>
<dbReference type="Proteomes" id="UP001303046">
    <property type="component" value="Unassembled WGS sequence"/>
</dbReference>
<dbReference type="InterPro" id="IPR008936">
    <property type="entry name" value="Rho_GTPase_activation_prot"/>
</dbReference>
<gene>
    <name evidence="2" type="primary">Necator_chrI.g951</name>
    <name evidence="2" type="ORF">RB195_004827</name>
</gene>
<accession>A0ABR1BJU4</accession>
<dbReference type="SMART" id="SM00324">
    <property type="entry name" value="RhoGAP"/>
    <property type="match status" value="1"/>
</dbReference>
<dbReference type="InterPro" id="IPR000198">
    <property type="entry name" value="RhoGAP_dom"/>
</dbReference>
<protein>
    <recommendedName>
        <fullName evidence="1">Rho-GAP domain-containing protein</fullName>
    </recommendedName>
</protein>
<name>A0ABR1BJU4_NECAM</name>
<reference evidence="2 3" key="1">
    <citation type="submission" date="2023-08" db="EMBL/GenBank/DDBJ databases">
        <title>A Necator americanus chromosomal reference genome.</title>
        <authorList>
            <person name="Ilik V."/>
            <person name="Petrzelkova K.J."/>
            <person name="Pardy F."/>
            <person name="Fuh T."/>
            <person name="Niatou-Singa F.S."/>
            <person name="Gouil Q."/>
            <person name="Baker L."/>
            <person name="Ritchie M.E."/>
            <person name="Jex A.R."/>
            <person name="Gazzola D."/>
            <person name="Li H."/>
            <person name="Toshio Fujiwara R."/>
            <person name="Zhan B."/>
            <person name="Aroian R.V."/>
            <person name="Pafco B."/>
            <person name="Schwarz E.M."/>
        </authorList>
    </citation>
    <scope>NUCLEOTIDE SEQUENCE [LARGE SCALE GENOMIC DNA]</scope>
    <source>
        <strain evidence="2 3">Aroian</strain>
        <tissue evidence="2">Whole animal</tissue>
    </source>
</reference>
<dbReference type="PANTHER" id="PTHR12783:SF5">
    <property type="entry name" value="RALA-BINDING PROTEIN 1"/>
    <property type="match status" value="1"/>
</dbReference>
<dbReference type="Gene3D" id="1.10.555.10">
    <property type="entry name" value="Rho GTPase activation protein"/>
    <property type="match status" value="1"/>
</dbReference>
<dbReference type="SUPFAM" id="SSF48350">
    <property type="entry name" value="GTPase activation domain, GAP"/>
    <property type="match status" value="1"/>
</dbReference>
<evidence type="ECO:0000259" key="1">
    <source>
        <dbReference type="PROSITE" id="PS50238"/>
    </source>
</evidence>
<dbReference type="InterPro" id="IPR039767">
    <property type="entry name" value="RALBP1"/>
</dbReference>
<dbReference type="PROSITE" id="PS50238">
    <property type="entry name" value="RHOGAP"/>
    <property type="match status" value="1"/>
</dbReference>
<proteinExistence type="predicted"/>